<dbReference type="GeneID" id="27691280"/>
<reference evidence="3 4" key="1">
    <citation type="submission" date="2009-08" db="EMBL/GenBank/DDBJ databases">
        <title>The Genome Sequence of Spizellomyces punctatus strain DAOM BR117.</title>
        <authorList>
            <consortium name="The Broad Institute Genome Sequencing Platform"/>
            <person name="Russ C."/>
            <person name="Cuomo C."/>
            <person name="Shea T."/>
            <person name="Young S.K."/>
            <person name="Zeng Q."/>
            <person name="Koehrsen M."/>
            <person name="Haas B."/>
            <person name="Borodovsky M."/>
            <person name="Guigo R."/>
            <person name="Alvarado L."/>
            <person name="Berlin A."/>
            <person name="Bochicchio J."/>
            <person name="Borenstein D."/>
            <person name="Chapman S."/>
            <person name="Chen Z."/>
            <person name="Engels R."/>
            <person name="Freedman E."/>
            <person name="Gellesch M."/>
            <person name="Goldberg J."/>
            <person name="Griggs A."/>
            <person name="Gujja S."/>
            <person name="Heiman D."/>
            <person name="Hepburn T."/>
            <person name="Howarth C."/>
            <person name="Jen D."/>
            <person name="Larson L."/>
            <person name="Lewis B."/>
            <person name="Mehta T."/>
            <person name="Park D."/>
            <person name="Pearson M."/>
            <person name="Roberts A."/>
            <person name="Saif S."/>
            <person name="Shenoy N."/>
            <person name="Sisk P."/>
            <person name="Stolte C."/>
            <person name="Sykes S."/>
            <person name="Thomson T."/>
            <person name="Walk T."/>
            <person name="White J."/>
            <person name="Yandava C."/>
            <person name="Burger G."/>
            <person name="Gray M.W."/>
            <person name="Holland P.W.H."/>
            <person name="King N."/>
            <person name="Lang F.B.F."/>
            <person name="Roger A.J."/>
            <person name="Ruiz-Trillo I."/>
            <person name="Lander E."/>
            <person name="Nusbaum C."/>
        </authorList>
    </citation>
    <scope>NUCLEOTIDE SEQUENCE [LARGE SCALE GENOMIC DNA]</scope>
    <source>
        <strain evidence="3 4">DAOM BR117</strain>
    </source>
</reference>
<feature type="compositionally biased region" description="Low complexity" evidence="2">
    <location>
        <begin position="113"/>
        <end position="144"/>
    </location>
</feature>
<dbReference type="OrthoDB" id="2185659at2759"/>
<dbReference type="VEuPathDB" id="FungiDB:SPPG_08103"/>
<accession>A0A0L0H6B5</accession>
<feature type="region of interest" description="Disordered" evidence="2">
    <location>
        <begin position="66"/>
        <end position="201"/>
    </location>
</feature>
<dbReference type="InParanoid" id="A0A0L0H6B5"/>
<sequence length="538" mass="59403">MADAEWRAMLNGALACTPRSTQATVGKWRNYVGSKSQAEAPRLKANTSVSPLTTDTKTSYTANVCSRHGAKSAPTVKPKSVTSRPEAAEVTAKKRTIQKKKSHESLTVRTANPAQAQSPLLQSPSNPSPTSTLRAMRPPSRGGPQTPPPPYHQDTAHTDKSLRRGSTSSRRSVISPTKGSPHNKKTSTGVRSHSPPTRPVSDFARTLNNTFQQGDRILEANELEMLKLEHSDLRGAYSRLAEENRMLVRWVRQHGDGGYRTPTDSSLNFVGQQHIDADAISAALEEVGALQGQLSESQQQVSELERLVTDLQATAYQKESIFSAGQQSIEQLQTAIQALEQTLEANQAAHNLALEENEHAIEELKASLEIKDAVIVDQKRCIQQLEASLRANGALLEEQKGILRQMEEDMVLVDPAMRAKELVIAEQESRIRELELMIEEYRRDRDSGVDMKTNADLIREPEELSNTREDDDIVVSLHSPKPQEDLGELTPRVVPVDINNIASSDEQEALSGVEAIGDTEVESSWWNNRNSLGVHLFM</sequence>
<dbReference type="AlphaFoldDB" id="A0A0L0H6B5"/>
<feature type="compositionally biased region" description="Basic residues" evidence="2">
    <location>
        <begin position="93"/>
        <end position="102"/>
    </location>
</feature>
<dbReference type="RefSeq" id="XP_016604554.1">
    <property type="nucleotide sequence ID" value="XM_016756257.1"/>
</dbReference>
<organism evidence="3 4">
    <name type="scientific">Spizellomyces punctatus (strain DAOM BR117)</name>
    <dbReference type="NCBI Taxonomy" id="645134"/>
    <lineage>
        <taxon>Eukaryota</taxon>
        <taxon>Fungi</taxon>
        <taxon>Fungi incertae sedis</taxon>
        <taxon>Chytridiomycota</taxon>
        <taxon>Chytridiomycota incertae sedis</taxon>
        <taxon>Chytridiomycetes</taxon>
        <taxon>Spizellomycetales</taxon>
        <taxon>Spizellomycetaceae</taxon>
        <taxon>Spizellomyces</taxon>
    </lineage>
</organism>
<gene>
    <name evidence="3" type="ORF">SPPG_08103</name>
</gene>
<keyword evidence="4" id="KW-1185">Reference proteome</keyword>
<evidence type="ECO:0000313" key="3">
    <source>
        <dbReference type="EMBL" id="KNC96514.1"/>
    </source>
</evidence>
<dbReference type="Proteomes" id="UP000053201">
    <property type="component" value="Unassembled WGS sequence"/>
</dbReference>
<dbReference type="EMBL" id="KQ257468">
    <property type="protein sequence ID" value="KNC96514.1"/>
    <property type="molecule type" value="Genomic_DNA"/>
</dbReference>
<keyword evidence="1" id="KW-0175">Coiled coil</keyword>
<evidence type="ECO:0000256" key="1">
    <source>
        <dbReference type="SAM" id="Coils"/>
    </source>
</evidence>
<evidence type="ECO:0000313" key="4">
    <source>
        <dbReference type="Proteomes" id="UP000053201"/>
    </source>
</evidence>
<evidence type="ECO:0000256" key="2">
    <source>
        <dbReference type="SAM" id="MobiDB-lite"/>
    </source>
</evidence>
<protein>
    <submittedName>
        <fullName evidence="3">Uncharacterized protein</fullName>
    </submittedName>
</protein>
<feature type="coiled-coil region" evidence="1">
    <location>
        <begin position="280"/>
        <end position="356"/>
    </location>
</feature>
<feature type="coiled-coil region" evidence="1">
    <location>
        <begin position="417"/>
        <end position="444"/>
    </location>
</feature>
<feature type="compositionally biased region" description="Polar residues" evidence="2">
    <location>
        <begin position="186"/>
        <end position="195"/>
    </location>
</feature>
<feature type="compositionally biased region" description="Low complexity" evidence="2">
    <location>
        <begin position="164"/>
        <end position="175"/>
    </location>
</feature>
<name>A0A0L0H6B5_SPIPD</name>
<proteinExistence type="predicted"/>